<feature type="transmembrane region" description="Helical" evidence="1">
    <location>
        <begin position="169"/>
        <end position="189"/>
    </location>
</feature>
<dbReference type="HOGENOM" id="CLU_1276871_0_0_11"/>
<dbReference type="EMBL" id="CP001958">
    <property type="protein sequence ID" value="ADG98971.1"/>
    <property type="molecule type" value="Genomic_DNA"/>
</dbReference>
<protein>
    <recommendedName>
        <fullName evidence="4">Transmembrane protein</fullName>
    </recommendedName>
</protein>
<dbReference type="AlphaFoldDB" id="D6ZBL9"/>
<accession>D6ZBL9</accession>
<proteinExistence type="predicted"/>
<feature type="transmembrane region" description="Helical" evidence="1">
    <location>
        <begin position="7"/>
        <end position="25"/>
    </location>
</feature>
<keyword evidence="1" id="KW-0812">Transmembrane</keyword>
<feature type="transmembrane region" description="Helical" evidence="1">
    <location>
        <begin position="140"/>
        <end position="163"/>
    </location>
</feature>
<organism evidence="2 3">
    <name type="scientific">Segniliparus rotundus (strain ATCC BAA-972 / CDC 1076 / CIP 108378 / DSM 44985 / JCM 13578)</name>
    <dbReference type="NCBI Taxonomy" id="640132"/>
    <lineage>
        <taxon>Bacteria</taxon>
        <taxon>Bacillati</taxon>
        <taxon>Actinomycetota</taxon>
        <taxon>Actinomycetes</taxon>
        <taxon>Mycobacteriales</taxon>
        <taxon>Segniliparaceae</taxon>
        <taxon>Segniliparus</taxon>
    </lineage>
</organism>
<dbReference type="NCBIfam" id="NF041646">
    <property type="entry name" value="VC0807_fam"/>
    <property type="match status" value="1"/>
</dbReference>
<feature type="transmembrane region" description="Helical" evidence="1">
    <location>
        <begin position="80"/>
        <end position="102"/>
    </location>
</feature>
<name>D6ZBL9_SEGRD</name>
<evidence type="ECO:0000313" key="2">
    <source>
        <dbReference type="EMBL" id="ADG98971.1"/>
    </source>
</evidence>
<reference evidence="2 3" key="1">
    <citation type="journal article" date="2010" name="Stand. Genomic Sci.">
        <title>Complete genome sequence of Segniliparus rotundus type strain (CDC 1076).</title>
        <authorList>
            <person name="Sikorski J."/>
            <person name="Lapidus A."/>
            <person name="Copeland A."/>
            <person name="Misra M."/>
            <person name="Glavina Del Rio T."/>
            <person name="Nolan M."/>
            <person name="Lucas S."/>
            <person name="Chen F."/>
            <person name="Tice H."/>
            <person name="Cheng J.F."/>
            <person name="Jando M."/>
            <person name="Schneider S."/>
            <person name="Bruce D."/>
            <person name="Goodwin L."/>
            <person name="Pitluck S."/>
            <person name="Liolios K."/>
            <person name="Mikhailova N."/>
            <person name="Pati A."/>
            <person name="Ivanova N."/>
            <person name="Mavromatis K."/>
            <person name="Chen A."/>
            <person name="Palaniappan K."/>
            <person name="Chertkov O."/>
            <person name="Land M."/>
            <person name="Hauser L."/>
            <person name="Chang Y.J."/>
            <person name="Jeffries C.D."/>
            <person name="Brettin T."/>
            <person name="Detter J.C."/>
            <person name="Han C."/>
            <person name="Rohde M."/>
            <person name="Goker M."/>
            <person name="Bristow J."/>
            <person name="Eisen J.A."/>
            <person name="Markowitz V."/>
            <person name="Hugenholtz P."/>
            <person name="Kyrpides N.C."/>
            <person name="Klenk H.P."/>
        </authorList>
    </citation>
    <scope>NUCLEOTIDE SEQUENCE [LARGE SCALE GENOMIC DNA]</scope>
    <source>
        <strain evidence="3">ATCC BAA-972 / CDC 1076 / CIP 108378 / DSM 44985 / JCM 13578</strain>
    </source>
</reference>
<keyword evidence="3" id="KW-1185">Reference proteome</keyword>
<feature type="transmembrane region" description="Helical" evidence="1">
    <location>
        <begin position="56"/>
        <end position="74"/>
    </location>
</feature>
<evidence type="ECO:0000313" key="3">
    <source>
        <dbReference type="Proteomes" id="UP000002247"/>
    </source>
</evidence>
<dbReference type="STRING" id="640132.Srot_2534"/>
<evidence type="ECO:0008006" key="4">
    <source>
        <dbReference type="Google" id="ProtNLM"/>
    </source>
</evidence>
<dbReference type="KEGG" id="srt:Srot_2534"/>
<evidence type="ECO:0000256" key="1">
    <source>
        <dbReference type="SAM" id="Phobius"/>
    </source>
</evidence>
<gene>
    <name evidence="2" type="ordered locus">Srot_2534</name>
</gene>
<keyword evidence="1" id="KW-1133">Transmembrane helix</keyword>
<dbReference type="Proteomes" id="UP000002247">
    <property type="component" value="Chromosome"/>
</dbReference>
<keyword evidence="1" id="KW-0472">Membrane</keyword>
<sequence length="216" mass="24124">MSISPWAIIGTVVPILLYFVLTRIFGYSQQMALSCGVAVAASSIIWRMVRQHEVNQVELFVLFMLVVGLASSYITKQPRAILVVEACQGIIGACFVFASSFTREPIVSLILKPFFTKGNLVWEKAWQACRDSKPGFRRRIVQLNMIWAIVVLTWSGTSLAISLLLPLDYAVVLVLIPFITFSLTGFLAIKRLSKPLGIALLEFQEQNKEPAIEETQ</sequence>